<proteinExistence type="predicted"/>
<dbReference type="InterPro" id="IPR052523">
    <property type="entry name" value="Trichothecene_AcTrans"/>
</dbReference>
<dbReference type="RefSeq" id="XP_064656384.1">
    <property type="nucleotide sequence ID" value="XM_064805279.1"/>
</dbReference>
<name>A0AAV9P244_9PEZI</name>
<dbReference type="SUPFAM" id="SSF55729">
    <property type="entry name" value="Acyl-CoA N-acyltransferases (Nat)"/>
    <property type="match status" value="1"/>
</dbReference>
<dbReference type="PROSITE" id="PS51186">
    <property type="entry name" value="GNAT"/>
    <property type="match status" value="1"/>
</dbReference>
<feature type="domain" description="N-acetyltransferase" evidence="1">
    <location>
        <begin position="3"/>
        <end position="205"/>
    </location>
</feature>
<dbReference type="Gene3D" id="3.40.630.30">
    <property type="match status" value="1"/>
</dbReference>
<evidence type="ECO:0000313" key="3">
    <source>
        <dbReference type="Proteomes" id="UP001337655"/>
    </source>
</evidence>
<dbReference type="InterPro" id="IPR016181">
    <property type="entry name" value="Acyl_CoA_acyltransferase"/>
</dbReference>
<dbReference type="GeneID" id="89929379"/>
<dbReference type="Pfam" id="PF00583">
    <property type="entry name" value="Acetyltransf_1"/>
    <property type="match status" value="1"/>
</dbReference>
<dbReference type="EMBL" id="JAVRRT010000013">
    <property type="protein sequence ID" value="KAK5166502.1"/>
    <property type="molecule type" value="Genomic_DNA"/>
</dbReference>
<dbReference type="PANTHER" id="PTHR42791">
    <property type="entry name" value="GNAT FAMILY ACETYLTRANSFERASE"/>
    <property type="match status" value="1"/>
</dbReference>
<sequence>MAFRLLPLLPQDVPHCVSIYFAAFQNAHSLACWPRDVPAVREWWERMLYDELEEPGAWWLKVVLVEEGMEGTGEVVCGFGKWVEPKPGVFPETDLPQWPEGADKALCEETFGAWARRRRELMGDRGHWYLEIVATSPTHQGKGVGSKLMRWGLERADAQGMEAYLEASPEAVPLYEKLGFREADRIDTLIRNERVEGVWYRNLFMIRQPVMQGREAER</sequence>
<reference evidence="2 3" key="1">
    <citation type="submission" date="2023-08" db="EMBL/GenBank/DDBJ databases">
        <title>Black Yeasts Isolated from many extreme environments.</title>
        <authorList>
            <person name="Coleine C."/>
            <person name="Stajich J.E."/>
            <person name="Selbmann L."/>
        </authorList>
    </citation>
    <scope>NUCLEOTIDE SEQUENCE [LARGE SCALE GENOMIC DNA]</scope>
    <source>
        <strain evidence="2 3">CCFEE 5935</strain>
    </source>
</reference>
<protein>
    <recommendedName>
        <fullName evidence="1">N-acetyltransferase domain-containing protein</fullName>
    </recommendedName>
</protein>
<dbReference type="AlphaFoldDB" id="A0AAV9P244"/>
<dbReference type="InterPro" id="IPR000182">
    <property type="entry name" value="GNAT_dom"/>
</dbReference>
<dbReference type="CDD" id="cd04301">
    <property type="entry name" value="NAT_SF"/>
    <property type="match status" value="1"/>
</dbReference>
<organism evidence="2 3">
    <name type="scientific">Saxophila tyrrhenica</name>
    <dbReference type="NCBI Taxonomy" id="1690608"/>
    <lineage>
        <taxon>Eukaryota</taxon>
        <taxon>Fungi</taxon>
        <taxon>Dikarya</taxon>
        <taxon>Ascomycota</taxon>
        <taxon>Pezizomycotina</taxon>
        <taxon>Dothideomycetes</taxon>
        <taxon>Dothideomycetidae</taxon>
        <taxon>Mycosphaerellales</taxon>
        <taxon>Extremaceae</taxon>
        <taxon>Saxophila</taxon>
    </lineage>
</organism>
<evidence type="ECO:0000313" key="2">
    <source>
        <dbReference type="EMBL" id="KAK5166502.1"/>
    </source>
</evidence>
<accession>A0AAV9P244</accession>
<dbReference type="GO" id="GO:0016747">
    <property type="term" value="F:acyltransferase activity, transferring groups other than amino-acyl groups"/>
    <property type="evidence" value="ECO:0007669"/>
    <property type="project" value="InterPro"/>
</dbReference>
<dbReference type="Proteomes" id="UP001337655">
    <property type="component" value="Unassembled WGS sequence"/>
</dbReference>
<keyword evidence="3" id="KW-1185">Reference proteome</keyword>
<comment type="caution">
    <text evidence="2">The sequence shown here is derived from an EMBL/GenBank/DDBJ whole genome shotgun (WGS) entry which is preliminary data.</text>
</comment>
<dbReference type="PANTHER" id="PTHR42791:SF17">
    <property type="entry name" value="ACETYLTRANSFERASE, GNAT FAMILY FAMILY (AFU_ORTHOLOGUE AFUA_8G05690)"/>
    <property type="match status" value="1"/>
</dbReference>
<gene>
    <name evidence="2" type="ORF">LTR77_008045</name>
</gene>
<evidence type="ECO:0000259" key="1">
    <source>
        <dbReference type="PROSITE" id="PS51186"/>
    </source>
</evidence>